<dbReference type="InterPro" id="IPR003647">
    <property type="entry name" value="Intron_nuc_1_rpt"/>
</dbReference>
<name>A0AAE7RZY4_9CAUD</name>
<evidence type="ECO:0000313" key="2">
    <source>
        <dbReference type="Proteomes" id="UP000827426"/>
    </source>
</evidence>
<dbReference type="EMBL" id="MZ130479">
    <property type="protein sequence ID" value="QWM89527.1"/>
    <property type="molecule type" value="Genomic_DNA"/>
</dbReference>
<accession>A0AAE7RZY4</accession>
<dbReference type="InterPro" id="IPR036388">
    <property type="entry name" value="WH-like_DNA-bd_sf"/>
</dbReference>
<evidence type="ECO:0000313" key="1">
    <source>
        <dbReference type="EMBL" id="QWM89527.1"/>
    </source>
</evidence>
<keyword evidence="2" id="KW-1185">Reference proteome</keyword>
<dbReference type="Gene3D" id="1.10.10.10">
    <property type="entry name" value="Winged helix-like DNA-binding domain superfamily/Winged helix DNA-binding domain"/>
    <property type="match status" value="1"/>
</dbReference>
<organism evidence="1 2">
    <name type="scientific">uncultured phage cr36_1</name>
    <dbReference type="NCBI Taxonomy" id="2986397"/>
    <lineage>
        <taxon>Viruses</taxon>
        <taxon>Duplodnaviria</taxon>
        <taxon>Heunggongvirae</taxon>
        <taxon>Uroviricota</taxon>
        <taxon>Caudoviricetes</taxon>
        <taxon>Crassvirales</taxon>
        <taxon>Intestiviridae</taxon>
        <taxon>Churivirinae</taxon>
        <taxon>Jahgtovirus</taxon>
        <taxon>Jahgtovirus gastrointestinalis</taxon>
    </lineage>
</organism>
<proteinExistence type="predicted"/>
<dbReference type="KEGG" id="vg:75691013"/>
<dbReference type="GeneID" id="75691013"/>
<reference evidence="1 2" key="1">
    <citation type="submission" date="2021-04" db="EMBL/GenBank/DDBJ databases">
        <authorList>
            <person name="Shkoporov A.N."/>
            <person name="Stockdale S.R."/>
            <person name="Guerin E."/>
            <person name="Ross R.P."/>
            <person name="Hill C."/>
        </authorList>
    </citation>
    <scope>NUCLEOTIDE SEQUENCE [LARGE SCALE GENOMIC DNA]</scope>
    <source>
        <strain evidence="2">cr36_1</strain>
    </source>
</reference>
<dbReference type="Proteomes" id="UP000827426">
    <property type="component" value="Segment"/>
</dbReference>
<protein>
    <submittedName>
        <fullName evidence="1">Endodeoxyribonuclease</fullName>
    </submittedName>
</protein>
<gene>
    <name evidence="1" type="primary">gp_16211</name>
</gene>
<dbReference type="SMART" id="SM00497">
    <property type="entry name" value="IENR1"/>
    <property type="match status" value="1"/>
</dbReference>
<sequence>MSKKETPKMYGLEHKLDSKCVYVHFIKSINIPIYIGEGSVERAFNFTNRNNKWKELVSNLNDVHVEIVAIDITKEECIEIEKQLIKLYKERGFELVNCNNGGSCIGAFGEDNYFYNKHLFGKDNGNYGNKYSKNPLSIKVIQLDIFGNVIKKWSSAQEAEEIGGYIASCINSCCNGKRQLHNNYQWIFAYNYNPNKSYEYVPKGTSMRIYLAIGIRDNKSYIHGIYNSGNELIDNGFNPRLVQQVVTGYKKSHKGFAFVDFFRLTKEQQDKYKEQVIAKLYS</sequence>
<dbReference type="RefSeq" id="YP_010359099.1">
    <property type="nucleotide sequence ID" value="NC_062769.1"/>
</dbReference>